<accession>D5EPR2</accession>
<dbReference type="eggNOG" id="ENOG5032XRA">
    <property type="taxonomic scope" value="Bacteria"/>
</dbReference>
<proteinExistence type="predicted"/>
<reference evidence="2 3" key="1">
    <citation type="journal article" date="2010" name="Stand. Genomic Sci.">
        <title>Complete genome sequence of Coraliomargarita akajimensis type strain (04OKA010-24).</title>
        <authorList>
            <person name="Mavromatis K."/>
            <person name="Abt B."/>
            <person name="Brambilla E."/>
            <person name="Lapidus A."/>
            <person name="Copeland A."/>
            <person name="Deshpande S."/>
            <person name="Nolan M."/>
            <person name="Lucas S."/>
            <person name="Tice H."/>
            <person name="Cheng J.F."/>
            <person name="Han C."/>
            <person name="Detter J.C."/>
            <person name="Woyke T."/>
            <person name="Goodwin L."/>
            <person name="Pitluck S."/>
            <person name="Held B."/>
            <person name="Brettin T."/>
            <person name="Tapia R."/>
            <person name="Ivanova N."/>
            <person name="Mikhailova N."/>
            <person name="Pati A."/>
            <person name="Liolios K."/>
            <person name="Chen A."/>
            <person name="Palaniappan K."/>
            <person name="Land M."/>
            <person name="Hauser L."/>
            <person name="Chang Y.J."/>
            <person name="Jeffries C.D."/>
            <person name="Rohde M."/>
            <person name="Goker M."/>
            <person name="Bristow J."/>
            <person name="Eisen J.A."/>
            <person name="Markowitz V."/>
            <person name="Hugenholtz P."/>
            <person name="Klenk H.P."/>
            <person name="Kyrpides N.C."/>
        </authorList>
    </citation>
    <scope>NUCLEOTIDE SEQUENCE [LARGE SCALE GENOMIC DNA]</scope>
    <source>
        <strain evidence="3">DSM 45221 / IAM 15411 / JCM 23193 / KCTC 12865</strain>
    </source>
</reference>
<name>D5EPR2_CORAD</name>
<protein>
    <submittedName>
        <fullName evidence="2">Uncharacterized protein</fullName>
    </submittedName>
</protein>
<evidence type="ECO:0000313" key="3">
    <source>
        <dbReference type="Proteomes" id="UP000000925"/>
    </source>
</evidence>
<dbReference type="KEGG" id="caa:Caka_2629"/>
<dbReference type="Proteomes" id="UP000000925">
    <property type="component" value="Chromosome"/>
</dbReference>
<dbReference type="AlphaFoldDB" id="D5EPR2"/>
<keyword evidence="3" id="KW-1185">Reference proteome</keyword>
<dbReference type="STRING" id="583355.Caka_2629"/>
<dbReference type="EMBL" id="CP001998">
    <property type="protein sequence ID" value="ADE55645.1"/>
    <property type="molecule type" value="Genomic_DNA"/>
</dbReference>
<dbReference type="HOGENOM" id="CLU_1330069_0_0_0"/>
<evidence type="ECO:0000256" key="1">
    <source>
        <dbReference type="SAM" id="MobiDB-lite"/>
    </source>
</evidence>
<gene>
    <name evidence="2" type="ordered locus">Caka_2629</name>
</gene>
<dbReference type="OrthoDB" id="5729416at2"/>
<evidence type="ECO:0000313" key="2">
    <source>
        <dbReference type="EMBL" id="ADE55645.1"/>
    </source>
</evidence>
<dbReference type="RefSeq" id="WP_013044367.1">
    <property type="nucleotide sequence ID" value="NC_014008.1"/>
</dbReference>
<sequence>MRTITRVFATHALIALLVGTQTGCTYSKKSFSPTLDRSTSGLAPQETTRTEVLDQLGPPLKISYMPGGYAFLYESLDIEELQFGIQLPLLRWFKLVLANADYQHHVKVFQFDNEHRLVTVAEDTGSFDLGSSSGIQPIVTVQSLFNTEFIESDVVDLTEWGQYNLQTPAITLNRAQSLDMGTSGFEQRGTAPITGQRANEGHKKLK</sequence>
<organism evidence="2 3">
    <name type="scientific">Coraliomargarita akajimensis (strain DSM 45221 / IAM 15411 / JCM 23193 / KCTC 12865 / 04OKA010-24)</name>
    <dbReference type="NCBI Taxonomy" id="583355"/>
    <lineage>
        <taxon>Bacteria</taxon>
        <taxon>Pseudomonadati</taxon>
        <taxon>Verrucomicrobiota</taxon>
        <taxon>Opitutia</taxon>
        <taxon>Puniceicoccales</taxon>
        <taxon>Coraliomargaritaceae</taxon>
        <taxon>Coraliomargarita</taxon>
    </lineage>
</organism>
<feature type="region of interest" description="Disordered" evidence="1">
    <location>
        <begin position="183"/>
        <end position="206"/>
    </location>
</feature>